<keyword evidence="3" id="KW-1185">Reference proteome</keyword>
<sequence>MKIKPLIVGAFLLAPVIGAVAGQNMSAEPIKPISDLSATLPDRPLIASNGAAPRTRERLPDHYAMETPEGLVEVHELAMRGRYADRYEPYETWRPDVDENLAMLEGEWVDAELDARAAAALEGGSVDQDQRYAQATSEPAYRPRTVANYSRLEEARTGEFPEAEEGSARVVAAAEPRIAKMRVINVADALSNQP</sequence>
<dbReference type="RefSeq" id="WP_346031650.1">
    <property type="nucleotide sequence ID" value="NZ_BAABHV010000005.1"/>
</dbReference>
<name>A0ABP9K0E9_9SPHN</name>
<organism evidence="2 3">
    <name type="scientific">Erythrobacter westpacificensis</name>
    <dbReference type="NCBI Taxonomy" id="1055231"/>
    <lineage>
        <taxon>Bacteria</taxon>
        <taxon>Pseudomonadati</taxon>
        <taxon>Pseudomonadota</taxon>
        <taxon>Alphaproteobacteria</taxon>
        <taxon>Sphingomonadales</taxon>
        <taxon>Erythrobacteraceae</taxon>
        <taxon>Erythrobacter/Porphyrobacter group</taxon>
        <taxon>Erythrobacter</taxon>
    </lineage>
</organism>
<evidence type="ECO:0000313" key="2">
    <source>
        <dbReference type="EMBL" id="GAA5048587.1"/>
    </source>
</evidence>
<reference evidence="3" key="1">
    <citation type="journal article" date="2019" name="Int. J. Syst. Evol. Microbiol.">
        <title>The Global Catalogue of Microorganisms (GCM) 10K type strain sequencing project: providing services to taxonomists for standard genome sequencing and annotation.</title>
        <authorList>
            <consortium name="The Broad Institute Genomics Platform"/>
            <consortium name="The Broad Institute Genome Sequencing Center for Infectious Disease"/>
            <person name="Wu L."/>
            <person name="Ma J."/>
        </authorList>
    </citation>
    <scope>NUCLEOTIDE SEQUENCE [LARGE SCALE GENOMIC DNA]</scope>
    <source>
        <strain evidence="3">JCM 18014</strain>
    </source>
</reference>
<evidence type="ECO:0000313" key="3">
    <source>
        <dbReference type="Proteomes" id="UP001500518"/>
    </source>
</evidence>
<comment type="caution">
    <text evidence="2">The sequence shown here is derived from an EMBL/GenBank/DDBJ whole genome shotgun (WGS) entry which is preliminary data.</text>
</comment>
<gene>
    <name evidence="2" type="ORF">GCM10023208_05910</name>
</gene>
<proteinExistence type="predicted"/>
<feature type="chain" id="PRO_5046887577" evidence="1">
    <location>
        <begin position="22"/>
        <end position="194"/>
    </location>
</feature>
<evidence type="ECO:0000256" key="1">
    <source>
        <dbReference type="SAM" id="SignalP"/>
    </source>
</evidence>
<accession>A0ABP9K0E9</accession>
<dbReference type="Proteomes" id="UP001500518">
    <property type="component" value="Unassembled WGS sequence"/>
</dbReference>
<feature type="signal peptide" evidence="1">
    <location>
        <begin position="1"/>
        <end position="21"/>
    </location>
</feature>
<protein>
    <submittedName>
        <fullName evidence="2">Uncharacterized protein</fullName>
    </submittedName>
</protein>
<keyword evidence="1" id="KW-0732">Signal</keyword>
<dbReference type="EMBL" id="BAABHV010000005">
    <property type="protein sequence ID" value="GAA5048587.1"/>
    <property type="molecule type" value="Genomic_DNA"/>
</dbReference>